<dbReference type="EnsemblMetazoa" id="SSS_7568s_mrna">
    <property type="protein sequence ID" value="KAF7488339.1"/>
    <property type="gene ID" value="SSS_7568"/>
</dbReference>
<dbReference type="EMBL" id="WVUK01000066">
    <property type="protein sequence ID" value="KAF7488339.1"/>
    <property type="molecule type" value="Genomic_DNA"/>
</dbReference>
<sequence length="857" mass="92977">MISKAASPAHSLSSISSTSSSASTSSNLSPVSSSPISPSSSSIQIDQKNGEDLVLENDKMRRDNFSNKKLLKSQKNSETSSSSGERPQNGDCSGLVDQQRQQINPNESLNQQQLLILAQKELQAFYLAQQQEILTRCHLENQKLNPTIPIRPPQSTPFPPPQMAAFMMPFFNSFFSTGKNNSSLISKNDDNHLELLSKLHEESKKLNKVEENLKTVHENRTKDLNRKNSQKSNPSSPSPPLSSSSSSSSSATASPRNADNEIDSDRNRSSRTTGFSVLDILGKSGNNVSDNFLNEENEKNNGTKSQDQHSDENNHHQSESKEFDTKRIRLNESNNTNTKSLLSHSTSTSSSSSSSLAKSSEPEIVNSINQSQPSIPPSSSLSSSSSSSSNVQSSSSILETAKISNVAESNSSISHLKNENQNFNSNASNLPFYYSSTNVSSSSATPNVDAYATYARYLSGNSNPESNPFLNPPTFGPYSTSIGSSLSNHLGPHLNGRSLFGLHLLDGQNCPAGPFNASDHSENSAEIDGLSKSFGDFHHSSLHHNASSKFNHSESSSLFPSSLIQANDRSNGNLQSPFDSEENLSVTDSSDNEDDDEMMRNHQNDPLKSSRDYHHHHHSGPGGGGGGGVGYDPPKKRKRRVLFSKAQTYELERRFRQQRYLSAPEREHLANIIRLTPTQVKIWFQNHRYKTKRANQEKSIEHHHQLQSSAVAGIQQPPSPSSHLVVGNSSRRLSLAGLIRGTDSNKCGDELKSNPIGLLGNAASLSSNTNPLLSFGTTNGSSSSGQQHSSLVPTAAGHPHHTSSAINMMNAMAAVAAASYGHHNPAAHHQNHHHNPLMTQHAAAAAAWGQMAFGWSN</sequence>
<keyword evidence="3" id="KW-0217">Developmental protein</keyword>
<dbReference type="InterPro" id="IPR009057">
    <property type="entry name" value="Homeodomain-like_sf"/>
</dbReference>
<evidence type="ECO:0000256" key="2">
    <source>
        <dbReference type="ARBA" id="ARBA00005661"/>
    </source>
</evidence>
<reference evidence="13" key="1">
    <citation type="journal article" date="2020" name="PLoS Negl. Trop. Dis.">
        <title>High-quality nuclear genome for Sarcoptes scabiei-A critical resource for a neglected parasite.</title>
        <authorList>
            <person name="Korhonen P.K."/>
            <person name="Gasser R.B."/>
            <person name="Ma G."/>
            <person name="Wang T."/>
            <person name="Stroehlein A.J."/>
            <person name="Young N.D."/>
            <person name="Ang C.S."/>
            <person name="Fernando D.D."/>
            <person name="Lu H.C."/>
            <person name="Taylor S."/>
            <person name="Reynolds S.L."/>
            <person name="Mofiz E."/>
            <person name="Najaraj S.H."/>
            <person name="Gowda H."/>
            <person name="Madugundu A."/>
            <person name="Renuse S."/>
            <person name="Holt D."/>
            <person name="Pandey A."/>
            <person name="Papenfuss A.T."/>
            <person name="Fischer K."/>
        </authorList>
    </citation>
    <scope>NUCLEOTIDE SEQUENCE [LARGE SCALE GENOMIC DNA]</scope>
</reference>
<feature type="compositionally biased region" description="Polar residues" evidence="9">
    <location>
        <begin position="284"/>
        <end position="295"/>
    </location>
</feature>
<dbReference type="PANTHER" id="PTHR24340:SF82">
    <property type="entry name" value="HOMEOBOX PROTEIN VND"/>
    <property type="match status" value="1"/>
</dbReference>
<feature type="domain" description="Homeobox" evidence="10">
    <location>
        <begin position="634"/>
        <end position="694"/>
    </location>
</feature>
<dbReference type="PROSITE" id="PS50071">
    <property type="entry name" value="HOMEOBOX_2"/>
    <property type="match status" value="1"/>
</dbReference>
<feature type="compositionally biased region" description="Low complexity" evidence="9">
    <location>
        <begin position="780"/>
        <end position="790"/>
    </location>
</feature>
<name>A0A834VAQ6_SARSC</name>
<dbReference type="InterPro" id="IPR017970">
    <property type="entry name" value="Homeobox_CS"/>
</dbReference>
<evidence type="ECO:0000256" key="9">
    <source>
        <dbReference type="SAM" id="MobiDB-lite"/>
    </source>
</evidence>
<feature type="compositionally biased region" description="Basic and acidic residues" evidence="9">
    <location>
        <begin position="598"/>
        <end position="612"/>
    </location>
</feature>
<dbReference type="Pfam" id="PF00046">
    <property type="entry name" value="Homeodomain"/>
    <property type="match status" value="1"/>
</dbReference>
<feature type="compositionally biased region" description="Gly residues" evidence="9">
    <location>
        <begin position="620"/>
        <end position="630"/>
    </location>
</feature>
<keyword evidence="6 7" id="KW-0539">Nucleus</keyword>
<feature type="compositionally biased region" description="Low complexity" evidence="9">
    <location>
        <begin position="73"/>
        <end position="83"/>
    </location>
</feature>
<keyword evidence="5 7" id="KW-0371">Homeobox</keyword>
<feature type="compositionally biased region" description="Low complexity" evidence="9">
    <location>
        <begin position="1"/>
        <end position="42"/>
    </location>
</feature>
<feature type="compositionally biased region" description="Low complexity" evidence="9">
    <location>
        <begin position="366"/>
        <end position="393"/>
    </location>
</feature>
<evidence type="ECO:0000256" key="5">
    <source>
        <dbReference type="ARBA" id="ARBA00023155"/>
    </source>
</evidence>
<dbReference type="GO" id="GO:0000981">
    <property type="term" value="F:DNA-binding transcription factor activity, RNA polymerase II-specific"/>
    <property type="evidence" value="ECO:0007669"/>
    <property type="project" value="InterPro"/>
</dbReference>
<evidence type="ECO:0000313" key="11">
    <source>
        <dbReference type="EMBL" id="KAF7488339.1"/>
    </source>
</evidence>
<dbReference type="FunFam" id="1.10.10.60:FF:000101">
    <property type="entry name" value="NK2 homeobox 8"/>
    <property type="match status" value="1"/>
</dbReference>
<proteinExistence type="inferred from homology"/>
<dbReference type="GO" id="GO:0005634">
    <property type="term" value="C:nucleus"/>
    <property type="evidence" value="ECO:0007669"/>
    <property type="project" value="UniProtKB-SubCell"/>
</dbReference>
<feature type="compositionally biased region" description="Basic and acidic residues" evidence="9">
    <location>
        <begin position="296"/>
        <end position="330"/>
    </location>
</feature>
<dbReference type="PANTHER" id="PTHR24340">
    <property type="entry name" value="HOMEOBOX PROTEIN NKX"/>
    <property type="match status" value="1"/>
</dbReference>
<gene>
    <name evidence="11" type="ORF">SSS_7568</name>
</gene>
<comment type="subcellular location">
    <subcellularLocation>
        <location evidence="1 7 8">Nucleus</location>
    </subcellularLocation>
</comment>
<feature type="region of interest" description="Disordered" evidence="9">
    <location>
        <begin position="564"/>
        <end position="635"/>
    </location>
</feature>
<dbReference type="CDD" id="cd00086">
    <property type="entry name" value="homeodomain"/>
    <property type="match status" value="1"/>
</dbReference>
<dbReference type="SUPFAM" id="SSF46689">
    <property type="entry name" value="Homeodomain-like"/>
    <property type="match status" value="1"/>
</dbReference>
<evidence type="ECO:0000313" key="13">
    <source>
        <dbReference type="Proteomes" id="UP000070412"/>
    </source>
</evidence>
<feature type="compositionally biased region" description="Polar residues" evidence="9">
    <location>
        <begin position="564"/>
        <end position="587"/>
    </location>
</feature>
<dbReference type="PROSITE" id="PS00027">
    <property type="entry name" value="HOMEOBOX_1"/>
    <property type="match status" value="1"/>
</dbReference>
<comment type="similarity">
    <text evidence="2">Belongs to the NK-2 homeobox family.</text>
</comment>
<dbReference type="Gene3D" id="1.10.10.60">
    <property type="entry name" value="Homeodomain-like"/>
    <property type="match status" value="1"/>
</dbReference>
<organism evidence="11">
    <name type="scientific">Sarcoptes scabiei</name>
    <name type="common">Itch mite</name>
    <name type="synonym">Acarus scabiei</name>
    <dbReference type="NCBI Taxonomy" id="52283"/>
    <lineage>
        <taxon>Eukaryota</taxon>
        <taxon>Metazoa</taxon>
        <taxon>Ecdysozoa</taxon>
        <taxon>Arthropoda</taxon>
        <taxon>Chelicerata</taxon>
        <taxon>Arachnida</taxon>
        <taxon>Acari</taxon>
        <taxon>Acariformes</taxon>
        <taxon>Sarcoptiformes</taxon>
        <taxon>Astigmata</taxon>
        <taxon>Psoroptidia</taxon>
        <taxon>Sarcoptoidea</taxon>
        <taxon>Sarcoptidae</taxon>
        <taxon>Sarcoptinae</taxon>
        <taxon>Sarcoptes</taxon>
    </lineage>
</organism>
<feature type="region of interest" description="Disordered" evidence="9">
    <location>
        <begin position="774"/>
        <end position="802"/>
    </location>
</feature>
<dbReference type="GO" id="GO:0000978">
    <property type="term" value="F:RNA polymerase II cis-regulatory region sequence-specific DNA binding"/>
    <property type="evidence" value="ECO:0007669"/>
    <property type="project" value="TreeGrafter"/>
</dbReference>
<feature type="compositionally biased region" description="Basic and acidic residues" evidence="9">
    <location>
        <begin position="48"/>
        <end position="66"/>
    </location>
</feature>
<evidence type="ECO:0000256" key="8">
    <source>
        <dbReference type="RuleBase" id="RU000682"/>
    </source>
</evidence>
<evidence type="ECO:0000256" key="6">
    <source>
        <dbReference type="ARBA" id="ARBA00023242"/>
    </source>
</evidence>
<reference evidence="12" key="3">
    <citation type="submission" date="2022-06" db="UniProtKB">
        <authorList>
            <consortium name="EnsemblMetazoa"/>
        </authorList>
    </citation>
    <scope>IDENTIFICATION</scope>
</reference>
<evidence type="ECO:0000313" key="12">
    <source>
        <dbReference type="EnsemblMetazoa" id="KAF7488339.1"/>
    </source>
</evidence>
<feature type="compositionally biased region" description="Low complexity" evidence="9">
    <location>
        <begin position="331"/>
        <end position="359"/>
    </location>
</feature>
<feature type="DNA-binding region" description="Homeobox" evidence="7">
    <location>
        <begin position="636"/>
        <end position="695"/>
    </location>
</feature>
<feature type="region of interest" description="Disordered" evidence="9">
    <location>
        <begin position="206"/>
        <end position="393"/>
    </location>
</feature>
<keyword evidence="4 7" id="KW-0238">DNA-binding</keyword>
<evidence type="ECO:0000256" key="3">
    <source>
        <dbReference type="ARBA" id="ARBA00022473"/>
    </source>
</evidence>
<feature type="compositionally biased region" description="Basic and acidic residues" evidence="9">
    <location>
        <begin position="206"/>
        <end position="226"/>
    </location>
</feature>
<evidence type="ECO:0000259" key="10">
    <source>
        <dbReference type="PROSITE" id="PS50071"/>
    </source>
</evidence>
<dbReference type="AlphaFoldDB" id="A0A834VAQ6"/>
<dbReference type="GO" id="GO:0030154">
    <property type="term" value="P:cell differentiation"/>
    <property type="evidence" value="ECO:0007669"/>
    <property type="project" value="TreeGrafter"/>
</dbReference>
<keyword evidence="13" id="KW-1185">Reference proteome</keyword>
<evidence type="ECO:0000256" key="1">
    <source>
        <dbReference type="ARBA" id="ARBA00004123"/>
    </source>
</evidence>
<accession>A0A834VAQ6</accession>
<feature type="region of interest" description="Disordered" evidence="9">
    <location>
        <begin position="1"/>
        <end position="94"/>
    </location>
</feature>
<evidence type="ECO:0000256" key="7">
    <source>
        <dbReference type="PROSITE-ProRule" id="PRU00108"/>
    </source>
</evidence>
<feature type="compositionally biased region" description="Low complexity" evidence="9">
    <location>
        <begin position="241"/>
        <end position="255"/>
    </location>
</feature>
<dbReference type="Proteomes" id="UP000070412">
    <property type="component" value="Unassembled WGS sequence"/>
</dbReference>
<evidence type="ECO:0000256" key="4">
    <source>
        <dbReference type="ARBA" id="ARBA00023125"/>
    </source>
</evidence>
<dbReference type="InterPro" id="IPR001356">
    <property type="entry name" value="HD"/>
</dbReference>
<dbReference type="OrthoDB" id="6159439at2759"/>
<protein>
    <submittedName>
        <fullName evidence="11">Homeobox protein Nkx-2.2</fullName>
    </submittedName>
</protein>
<reference evidence="11" key="2">
    <citation type="submission" date="2020-01" db="EMBL/GenBank/DDBJ databases">
        <authorList>
            <person name="Korhonen P.K.K."/>
            <person name="Guangxu M.G."/>
            <person name="Wang T.W."/>
            <person name="Stroehlein A.J.S."/>
            <person name="Young N.D."/>
            <person name="Ang C.-S.A."/>
            <person name="Fernando D.W.F."/>
            <person name="Lu H.L."/>
            <person name="Taylor S.T."/>
            <person name="Ehtesham M.E.M."/>
            <person name="Najaraj S.H.N."/>
            <person name="Harsha G.H.G."/>
            <person name="Madugundu A.M."/>
            <person name="Renuse S.R."/>
            <person name="Holt D.H."/>
            <person name="Pandey A.P."/>
            <person name="Papenfuss A.P."/>
            <person name="Gasser R.B.G."/>
            <person name="Fischer K.F."/>
        </authorList>
    </citation>
    <scope>NUCLEOTIDE SEQUENCE</scope>
    <source>
        <strain evidence="11">SSS_KF_BRIS2020</strain>
    </source>
</reference>
<dbReference type="InterPro" id="IPR050394">
    <property type="entry name" value="Homeobox_NK-like"/>
</dbReference>
<dbReference type="SMART" id="SM00389">
    <property type="entry name" value="HOX"/>
    <property type="match status" value="1"/>
</dbReference>